<dbReference type="AlphaFoldDB" id="A0AAX2ZJR4"/>
<dbReference type="EMBL" id="CP081135">
    <property type="protein sequence ID" value="UEL48627.1"/>
    <property type="molecule type" value="Genomic_DNA"/>
</dbReference>
<evidence type="ECO:0000313" key="4">
    <source>
        <dbReference type="Proteomes" id="UP001198983"/>
    </source>
</evidence>
<feature type="domain" description="Phosphatidic acid phosphatase type 2/haloperoxidase" evidence="2">
    <location>
        <begin position="51"/>
        <end position="161"/>
    </location>
</feature>
<dbReference type="KEGG" id="tem:JW646_04005"/>
<name>A0AAX2ZJR4_9FIRM</name>
<dbReference type="PANTHER" id="PTHR14969">
    <property type="entry name" value="SPHINGOSINE-1-PHOSPHATE PHOSPHOHYDROLASE"/>
    <property type="match status" value="1"/>
</dbReference>
<dbReference type="InterPro" id="IPR000326">
    <property type="entry name" value="PAP2/HPO"/>
</dbReference>
<dbReference type="RefSeq" id="WP_228416675.1">
    <property type="nucleotide sequence ID" value="NZ_CP081135.1"/>
</dbReference>
<feature type="transmembrane region" description="Helical" evidence="1">
    <location>
        <begin position="244"/>
        <end position="261"/>
    </location>
</feature>
<protein>
    <submittedName>
        <fullName evidence="3">Phosphatase PAP2 family protein</fullName>
    </submittedName>
</protein>
<keyword evidence="1" id="KW-1133">Transmembrane helix</keyword>
<accession>A0AAX2ZJR4</accession>
<evidence type="ECO:0000256" key="1">
    <source>
        <dbReference type="SAM" id="Phobius"/>
    </source>
</evidence>
<keyword evidence="1" id="KW-0812">Transmembrane</keyword>
<reference evidence="3 4" key="1">
    <citation type="journal article" date="2023" name="Int. J. Syst. Evol. Microbiol.">
        <title>Terrisporobacter hibernicus sp. nov., isolated from bovine faeces in Northern Ireland.</title>
        <authorList>
            <person name="Mitchell M."/>
            <person name="Nguyen S.V."/>
            <person name="Connor M."/>
            <person name="Fairley D.J."/>
            <person name="Donoghue O."/>
            <person name="Marshall H."/>
            <person name="Koolman L."/>
            <person name="McMullan G."/>
            <person name="Schaffer K.E."/>
            <person name="McGrath J.W."/>
            <person name="Fanning S."/>
        </authorList>
    </citation>
    <scope>NUCLEOTIDE SEQUENCE [LARGE SCALE GENOMIC DNA]</scope>
    <source>
        <strain evidence="3 4">MCA3</strain>
    </source>
</reference>
<dbReference type="Gene3D" id="1.20.144.10">
    <property type="entry name" value="Phosphatidic acid phosphatase type 2/haloperoxidase"/>
    <property type="match status" value="1"/>
</dbReference>
<dbReference type="InterPro" id="IPR036938">
    <property type="entry name" value="PAP2/HPO_sf"/>
</dbReference>
<feature type="transmembrane region" description="Helical" evidence="1">
    <location>
        <begin position="282"/>
        <end position="300"/>
    </location>
</feature>
<keyword evidence="1" id="KW-0472">Membrane</keyword>
<feature type="transmembrane region" description="Helical" evidence="1">
    <location>
        <begin position="119"/>
        <end position="138"/>
    </location>
</feature>
<feature type="transmembrane region" description="Helical" evidence="1">
    <location>
        <begin position="20"/>
        <end position="46"/>
    </location>
</feature>
<feature type="transmembrane region" description="Helical" evidence="1">
    <location>
        <begin position="173"/>
        <end position="191"/>
    </location>
</feature>
<organism evidence="3 4">
    <name type="scientific">Terrisporobacter hibernicus</name>
    <dbReference type="NCBI Taxonomy" id="2813371"/>
    <lineage>
        <taxon>Bacteria</taxon>
        <taxon>Bacillati</taxon>
        <taxon>Bacillota</taxon>
        <taxon>Clostridia</taxon>
        <taxon>Peptostreptococcales</taxon>
        <taxon>Peptostreptococcaceae</taxon>
        <taxon>Terrisporobacter</taxon>
    </lineage>
</organism>
<dbReference type="SMART" id="SM00014">
    <property type="entry name" value="acidPPc"/>
    <property type="match status" value="1"/>
</dbReference>
<proteinExistence type="predicted"/>
<sequence>MGSQLDILMYLQSIRNELLTGIFTFFTICTEVPVITVLTGVIYWCINKKAGQRTIFALCGSLNINAGVKNYVKMPRPIGTDGLQSLRIETATGYSFPSGHTQTSTTFWTSMMYLFRKSWIYIIGILMIIGAGISRLYLGVHWPMDVIVAWGFGIVLSIIFIKLFDYIDDSKNYYILVVLMLIFGVCTYFIGGEDLYKMFGLYTGFALGYMVEDTFINFSTENETRRKNIFAKNPSKKEGLGKKILRFVVGIISLLAVYLLLNYVQDTLIVNKTEEIINIIKYFKYTIVVFWGVAGAPALFKLFKLA</sequence>
<feature type="transmembrane region" description="Helical" evidence="1">
    <location>
        <begin position="144"/>
        <end position="161"/>
    </location>
</feature>
<gene>
    <name evidence="3" type="ORF">JW646_04005</name>
</gene>
<dbReference type="Pfam" id="PF01569">
    <property type="entry name" value="PAP2"/>
    <property type="match status" value="1"/>
</dbReference>
<dbReference type="Proteomes" id="UP001198983">
    <property type="component" value="Chromosome"/>
</dbReference>
<dbReference type="SUPFAM" id="SSF48317">
    <property type="entry name" value="Acid phosphatase/Vanadium-dependent haloperoxidase"/>
    <property type="match status" value="1"/>
</dbReference>
<evidence type="ECO:0000313" key="3">
    <source>
        <dbReference type="EMBL" id="UEL48627.1"/>
    </source>
</evidence>
<keyword evidence="4" id="KW-1185">Reference proteome</keyword>
<evidence type="ECO:0000259" key="2">
    <source>
        <dbReference type="SMART" id="SM00014"/>
    </source>
</evidence>
<dbReference type="PANTHER" id="PTHR14969:SF13">
    <property type="entry name" value="AT30094P"/>
    <property type="match status" value="1"/>
</dbReference>